<dbReference type="SUPFAM" id="SSF48452">
    <property type="entry name" value="TPR-like"/>
    <property type="match status" value="2"/>
</dbReference>
<dbReference type="eggNOG" id="KOG1155">
    <property type="taxonomic scope" value="Eukaryota"/>
</dbReference>
<accession>A0A099NYC7</accession>
<keyword evidence="3" id="KW-0498">Mitosis</keyword>
<keyword evidence="4" id="KW-0833">Ubl conjugation pathway</keyword>
<name>A0A099NYC7_PICKU</name>
<dbReference type="Pfam" id="PF13414">
    <property type="entry name" value="TPR_11"/>
    <property type="match status" value="1"/>
</dbReference>
<dbReference type="GO" id="GO:0030332">
    <property type="term" value="F:cyclin binding"/>
    <property type="evidence" value="ECO:0007669"/>
    <property type="project" value="EnsemblFungi"/>
</dbReference>
<keyword evidence="1" id="KW-0132">Cell division</keyword>
<feature type="repeat" description="TPR" evidence="7">
    <location>
        <begin position="451"/>
        <end position="484"/>
    </location>
</feature>
<dbReference type="InterPro" id="IPR007192">
    <property type="entry name" value="APC8"/>
</dbReference>
<dbReference type="Pfam" id="PF13181">
    <property type="entry name" value="TPR_8"/>
    <property type="match status" value="3"/>
</dbReference>
<evidence type="ECO:0000256" key="1">
    <source>
        <dbReference type="ARBA" id="ARBA00022618"/>
    </source>
</evidence>
<dbReference type="PROSITE" id="PS50005">
    <property type="entry name" value="TPR"/>
    <property type="match status" value="4"/>
</dbReference>
<evidence type="ECO:0000256" key="3">
    <source>
        <dbReference type="ARBA" id="ARBA00022776"/>
    </source>
</evidence>
<feature type="repeat" description="TPR" evidence="7">
    <location>
        <begin position="485"/>
        <end position="518"/>
    </location>
</feature>
<dbReference type="EMBL" id="JQFK01000032">
    <property type="protein sequence ID" value="KGK37640.1"/>
    <property type="molecule type" value="Genomic_DNA"/>
</dbReference>
<evidence type="ECO:0000313" key="10">
    <source>
        <dbReference type="Proteomes" id="UP000029867"/>
    </source>
</evidence>
<dbReference type="GO" id="GO:0045842">
    <property type="term" value="P:positive regulation of mitotic metaphase/anaphase transition"/>
    <property type="evidence" value="ECO:0007669"/>
    <property type="project" value="TreeGrafter"/>
</dbReference>
<dbReference type="Gene3D" id="1.25.40.10">
    <property type="entry name" value="Tetratricopeptide repeat domain"/>
    <property type="match status" value="2"/>
</dbReference>
<dbReference type="GO" id="GO:0031145">
    <property type="term" value="P:anaphase-promoting complex-dependent catabolic process"/>
    <property type="evidence" value="ECO:0007669"/>
    <property type="project" value="EnsemblFungi"/>
</dbReference>
<evidence type="ECO:0000256" key="6">
    <source>
        <dbReference type="ARBA" id="ARBA00023306"/>
    </source>
</evidence>
<dbReference type="InterPro" id="IPR011990">
    <property type="entry name" value="TPR-like_helical_dom_sf"/>
</dbReference>
<proteinExistence type="predicted"/>
<feature type="repeat" description="TPR" evidence="7">
    <location>
        <begin position="243"/>
        <end position="276"/>
    </location>
</feature>
<keyword evidence="6" id="KW-0131">Cell cycle</keyword>
<gene>
    <name evidence="9" type="ORF">JL09_g3205</name>
</gene>
<evidence type="ECO:0000256" key="7">
    <source>
        <dbReference type="PROSITE-ProRule" id="PRU00339"/>
    </source>
</evidence>
<feature type="domain" description="Cdc23" evidence="8">
    <location>
        <begin position="131"/>
        <end position="356"/>
    </location>
</feature>
<dbReference type="Pfam" id="PF04049">
    <property type="entry name" value="ANAPC8"/>
    <property type="match status" value="2"/>
</dbReference>
<reference evidence="10" key="1">
    <citation type="journal article" date="2014" name="Microb. Cell Fact.">
        <title>Exploiting Issatchenkia orientalis SD108 for succinic acid production.</title>
        <authorList>
            <person name="Xiao H."/>
            <person name="Shao Z."/>
            <person name="Jiang Y."/>
            <person name="Dole S."/>
            <person name="Zhao H."/>
        </authorList>
    </citation>
    <scope>NUCLEOTIDE SEQUENCE [LARGE SCALE GENOMIC DNA]</scope>
    <source>
        <strain evidence="10">SD108</strain>
    </source>
</reference>
<dbReference type="SMART" id="SM00028">
    <property type="entry name" value="TPR"/>
    <property type="match status" value="6"/>
</dbReference>
<organism evidence="9 10">
    <name type="scientific">Pichia kudriavzevii</name>
    <name type="common">Yeast</name>
    <name type="synonym">Issatchenkia orientalis</name>
    <dbReference type="NCBI Taxonomy" id="4909"/>
    <lineage>
        <taxon>Eukaryota</taxon>
        <taxon>Fungi</taxon>
        <taxon>Dikarya</taxon>
        <taxon>Ascomycota</taxon>
        <taxon>Saccharomycotina</taxon>
        <taxon>Pichiomycetes</taxon>
        <taxon>Pichiales</taxon>
        <taxon>Pichiaceae</taxon>
        <taxon>Pichia</taxon>
    </lineage>
</organism>
<dbReference type="VEuPathDB" id="FungiDB:C5L36_0C00800"/>
<dbReference type="HOGENOM" id="CLU_018320_2_1_1"/>
<dbReference type="AlphaFoldDB" id="A0A099NYC7"/>
<dbReference type="Proteomes" id="UP000029867">
    <property type="component" value="Unassembled WGS sequence"/>
</dbReference>
<evidence type="ECO:0000256" key="5">
    <source>
        <dbReference type="ARBA" id="ARBA00022803"/>
    </source>
</evidence>
<dbReference type="GO" id="GO:0016567">
    <property type="term" value="P:protein ubiquitination"/>
    <property type="evidence" value="ECO:0007669"/>
    <property type="project" value="EnsemblFungi"/>
</dbReference>
<dbReference type="GO" id="GO:0005680">
    <property type="term" value="C:anaphase-promoting complex"/>
    <property type="evidence" value="ECO:0007669"/>
    <property type="project" value="EnsemblFungi"/>
</dbReference>
<dbReference type="GO" id="GO:0051301">
    <property type="term" value="P:cell division"/>
    <property type="evidence" value="ECO:0007669"/>
    <property type="project" value="UniProtKB-KW"/>
</dbReference>
<dbReference type="GO" id="GO:0061630">
    <property type="term" value="F:ubiquitin protein ligase activity"/>
    <property type="evidence" value="ECO:0007669"/>
    <property type="project" value="EnsemblFungi"/>
</dbReference>
<feature type="domain" description="Cdc23" evidence="8">
    <location>
        <begin position="9"/>
        <end position="49"/>
    </location>
</feature>
<dbReference type="InterPro" id="IPR019734">
    <property type="entry name" value="TPR_rpt"/>
</dbReference>
<sequence length="652" mass="75042">MDFDQKVLLRQVLLESSSVLSERHLNVSAKWSSEALNGMTPFTAEQQYAEFQLLRRAMNQRYTGNSQLTSPLVSSGAFEPGNPTATGTGLGILPGSGCVSSTIPNIDSGISIATDGVQKSTTVENLSGNMDSENTSGINLVSDVDNEEYTQFTERGRITLANSYFNCKEFNRCHHVLKECKSAKAVFIRLYALYMSGEKKRNLDNGTLLGQNDSNTSNPYISTIVKELEEYKTVRKLIHLNDPFLLYLQGIIHLRSKKYAHAQEMFYQSVSLYPVNWSCWKELVSSLSTFSEAIRIIDRIQRNNKFYDKREYRIMFLFFKINVYQEFFQISNEVVANLNELSEIFPNFSFLKTQKALISYNELDYNSAENIFDDILKTDPMRLDEMDIYSNILYVMENKSKLSFLAHYASEVDPLRPETCCIIANYYSIKFDHQKAIMYYKRALSLSQDCLSAWTLMGHEFVELKNSNAAIESYRRAVDTNNKDFRAWYGLGQAYEVLDMHLYSLYYYQRACSLKPLDKRMWQAIGNCCEKLEEYEDAIKAYKKASSVSVDSDPTILYKLGVLFKELNDVKNAKLYMKLCLEEESHGDVTDETTKARLWLAQYEMNNKNWQTAYNYAIEVTQGTSQEIEEARNIAREARMKLNIAKTSKQFL</sequence>
<evidence type="ECO:0000313" key="9">
    <source>
        <dbReference type="EMBL" id="KGK37640.1"/>
    </source>
</evidence>
<evidence type="ECO:0000256" key="2">
    <source>
        <dbReference type="ARBA" id="ARBA00022737"/>
    </source>
</evidence>
<evidence type="ECO:0000259" key="8">
    <source>
        <dbReference type="Pfam" id="PF04049"/>
    </source>
</evidence>
<comment type="caution">
    <text evidence="9">The sequence shown here is derived from an EMBL/GenBank/DDBJ whole genome shotgun (WGS) entry which is preliminary data.</text>
</comment>
<keyword evidence="2" id="KW-0677">Repeat</keyword>
<evidence type="ECO:0000256" key="4">
    <source>
        <dbReference type="ARBA" id="ARBA00022786"/>
    </source>
</evidence>
<protein>
    <recommendedName>
        <fullName evidence="8">Cdc23 domain-containing protein</fullName>
    </recommendedName>
</protein>
<dbReference type="PANTHER" id="PTHR12558:SF10">
    <property type="entry name" value="CELL DIVISION CYCLE PROTEIN 23 HOMOLOG"/>
    <property type="match status" value="1"/>
</dbReference>
<keyword evidence="5 7" id="KW-0802">TPR repeat</keyword>
<feature type="repeat" description="TPR" evidence="7">
    <location>
        <begin position="519"/>
        <end position="552"/>
    </location>
</feature>
<dbReference type="PANTHER" id="PTHR12558">
    <property type="entry name" value="CELL DIVISION CYCLE 16,23,27"/>
    <property type="match status" value="1"/>
</dbReference>